<dbReference type="Gene3D" id="3.40.630.30">
    <property type="match status" value="2"/>
</dbReference>
<dbReference type="RefSeq" id="WP_117896019.1">
    <property type="nucleotide sequence ID" value="NZ_CABJCV010000026.1"/>
</dbReference>
<dbReference type="GO" id="GO:0016747">
    <property type="term" value="F:acyltransferase activity, transferring groups other than amino-acyl groups"/>
    <property type="evidence" value="ECO:0007669"/>
    <property type="project" value="InterPro"/>
</dbReference>
<dbReference type="InterPro" id="IPR016181">
    <property type="entry name" value="Acyl_CoA_acyltransferase"/>
</dbReference>
<dbReference type="Pfam" id="PF00583">
    <property type="entry name" value="Acetyltransf_1"/>
    <property type="match status" value="2"/>
</dbReference>
<keyword evidence="1 4" id="KW-0808">Transferase</keyword>
<evidence type="ECO:0000256" key="2">
    <source>
        <dbReference type="ARBA" id="ARBA00023315"/>
    </source>
</evidence>
<dbReference type="Proteomes" id="UP000284178">
    <property type="component" value="Unassembled WGS sequence"/>
</dbReference>
<keyword evidence="2" id="KW-0012">Acyltransferase</keyword>
<dbReference type="PROSITE" id="PS51186">
    <property type="entry name" value="GNAT"/>
    <property type="match status" value="2"/>
</dbReference>
<protein>
    <submittedName>
        <fullName evidence="4">GNAT family N-acetyltransferase</fullName>
    </submittedName>
</protein>
<gene>
    <name evidence="4" type="ORF">DWY25_15710</name>
</gene>
<sequence>MEIQNYNQRYEQAVVDLWNACLPCDPLTLQKFRKQALLDDNFDPSLCYVALADQEVVGFLLATRRKFPYLERGTEPDRGWINVLFVEAEHRRQGIGRALVEKAEADMKARGAKNVTVAAYSPNYFFPGIDKQNYPESAAFFDAMGYQSGEESYSMCKDLHGYQLDEAALARKAKAEAAGFRFIPFSWKYCVDLLEFAKVEFGGGWKRNLLISMQNNLAEDNVLLCVDQNDQLAGFCMRQMDGNPMRFGPIGVMASQRNWGLGSILLDLMQLEMEKRGIYHMYFVSTDAPGRRFYERHGITVFRTFTDYRKNLD</sequence>
<dbReference type="AlphaFoldDB" id="A0A412FKS4"/>
<accession>A0A412FKS4</accession>
<dbReference type="CDD" id="cd04301">
    <property type="entry name" value="NAT_SF"/>
    <property type="match status" value="1"/>
</dbReference>
<name>A0A412FKS4_9FIRM</name>
<dbReference type="EMBL" id="QRUP01000026">
    <property type="protein sequence ID" value="RGR68730.1"/>
    <property type="molecule type" value="Genomic_DNA"/>
</dbReference>
<dbReference type="GeneID" id="83016844"/>
<dbReference type="InterPro" id="IPR000182">
    <property type="entry name" value="GNAT_dom"/>
</dbReference>
<keyword evidence="5" id="KW-1185">Reference proteome</keyword>
<feature type="domain" description="N-acetyltransferase" evidence="3">
    <location>
        <begin position="1"/>
        <end position="165"/>
    </location>
</feature>
<organism evidence="4 5">
    <name type="scientific">Holdemania filiformis</name>
    <dbReference type="NCBI Taxonomy" id="61171"/>
    <lineage>
        <taxon>Bacteria</taxon>
        <taxon>Bacillati</taxon>
        <taxon>Bacillota</taxon>
        <taxon>Erysipelotrichia</taxon>
        <taxon>Erysipelotrichales</taxon>
        <taxon>Erysipelotrichaceae</taxon>
        <taxon>Holdemania</taxon>
    </lineage>
</organism>
<evidence type="ECO:0000313" key="4">
    <source>
        <dbReference type="EMBL" id="RGR68730.1"/>
    </source>
</evidence>
<dbReference type="InterPro" id="IPR050832">
    <property type="entry name" value="Bact_Acetyltransf"/>
</dbReference>
<reference evidence="4 5" key="1">
    <citation type="submission" date="2018-08" db="EMBL/GenBank/DDBJ databases">
        <title>A genome reference for cultivated species of the human gut microbiota.</title>
        <authorList>
            <person name="Zou Y."/>
            <person name="Xue W."/>
            <person name="Luo G."/>
        </authorList>
    </citation>
    <scope>NUCLEOTIDE SEQUENCE [LARGE SCALE GENOMIC DNA]</scope>
    <source>
        <strain evidence="4 5">AF24-29</strain>
    </source>
</reference>
<comment type="caution">
    <text evidence="4">The sequence shown here is derived from an EMBL/GenBank/DDBJ whole genome shotgun (WGS) entry which is preliminary data.</text>
</comment>
<evidence type="ECO:0000256" key="1">
    <source>
        <dbReference type="ARBA" id="ARBA00022679"/>
    </source>
</evidence>
<dbReference type="PANTHER" id="PTHR43877:SF1">
    <property type="entry name" value="ACETYLTRANSFERASE"/>
    <property type="match status" value="1"/>
</dbReference>
<evidence type="ECO:0000259" key="3">
    <source>
        <dbReference type="PROSITE" id="PS51186"/>
    </source>
</evidence>
<feature type="domain" description="N-acetyltransferase" evidence="3">
    <location>
        <begin position="180"/>
        <end position="313"/>
    </location>
</feature>
<dbReference type="PANTHER" id="PTHR43877">
    <property type="entry name" value="AMINOALKYLPHOSPHONATE N-ACETYLTRANSFERASE-RELATED-RELATED"/>
    <property type="match status" value="1"/>
</dbReference>
<proteinExistence type="predicted"/>
<dbReference type="SUPFAM" id="SSF55729">
    <property type="entry name" value="Acyl-CoA N-acyltransferases (Nat)"/>
    <property type="match status" value="2"/>
</dbReference>
<evidence type="ECO:0000313" key="5">
    <source>
        <dbReference type="Proteomes" id="UP000284178"/>
    </source>
</evidence>